<evidence type="ECO:0000256" key="1">
    <source>
        <dbReference type="SAM" id="Phobius"/>
    </source>
</evidence>
<reference evidence="2" key="2">
    <citation type="journal article" date="2012" name="PLoS ONE">
        <title>A Deeply Branching Thermophilic Bacterium with an Ancient Acetyl-CoA Pathway Dominates a Subsurface Ecosystem.</title>
        <authorList>
            <person name="Takami H."/>
            <person name="Noguchi H."/>
            <person name="Takaki Y."/>
            <person name="Uchiyama I."/>
            <person name="Toyoda A."/>
            <person name="Nishi S."/>
            <person name="Chee G.-J."/>
            <person name="Arai W."/>
            <person name="Nunoura T."/>
            <person name="Itoh T."/>
            <person name="Hattori M."/>
            <person name="Takai K."/>
        </authorList>
    </citation>
    <scope>NUCLEOTIDE SEQUENCE</scope>
</reference>
<feature type="transmembrane region" description="Helical" evidence="1">
    <location>
        <begin position="219"/>
        <end position="252"/>
    </location>
</feature>
<keyword evidence="1" id="KW-0812">Transmembrane</keyword>
<reference evidence="2" key="1">
    <citation type="journal article" date="2005" name="Environ. Microbiol.">
        <title>Genetic and functional properties of uncultivated thermophilic crenarchaeotes from a subsurface gold mine as revealed by analysis of genome fragments.</title>
        <authorList>
            <person name="Nunoura T."/>
            <person name="Hirayama H."/>
            <person name="Takami H."/>
            <person name="Oida H."/>
            <person name="Nishi S."/>
            <person name="Shimamura S."/>
            <person name="Suzuki Y."/>
            <person name="Inagaki F."/>
            <person name="Takai K."/>
            <person name="Nealson K.H."/>
            <person name="Horikoshi K."/>
        </authorList>
    </citation>
    <scope>NUCLEOTIDE SEQUENCE</scope>
</reference>
<feature type="transmembrane region" description="Helical" evidence="1">
    <location>
        <begin position="99"/>
        <end position="127"/>
    </location>
</feature>
<protein>
    <submittedName>
        <fullName evidence="2">Uncharacterized protein</fullName>
    </submittedName>
</protein>
<evidence type="ECO:0000313" key="2">
    <source>
        <dbReference type="EMBL" id="BAL56398.1"/>
    </source>
</evidence>
<gene>
    <name evidence="2" type="ORF">HGMM_F37F03C21</name>
</gene>
<keyword evidence="1" id="KW-0472">Membrane</keyword>
<sequence>MLWLAVRVIMNRVTHCPHCGQTVTVPAGLSGRKRVQCPLCRNQFGLEISESAVRVLAIDTASLGVATAGPTAARKRQPWQYRFDFGAIFSKTFSHYGSAFLAALVYFLLVFLLLIGVSIGVLVATFVLRLLGWIGAIILFVLLIALLAAAIPLMFGIVSACMSIARGKGWDVACFFQPFRNFGGFIMWYLGLIGLCIAFGVLAVAIIFGVIWLRQNFAAVALIIGGILLLGEGIALVGVLLRCFAISPMFLIDGYGINDAVKWNLKVTSHYKWLYWLVLLLLLFLVGLFNSIVGLALRFTLLAALGPLVGALVGLVASFVLNALVMPLTALPLAVAYVEMMKQIRRKTPRPA</sequence>
<dbReference type="AlphaFoldDB" id="H5SJR2"/>
<keyword evidence="1" id="KW-1133">Transmembrane helix</keyword>
<dbReference type="EMBL" id="AP011746">
    <property type="protein sequence ID" value="BAL56398.1"/>
    <property type="molecule type" value="Genomic_DNA"/>
</dbReference>
<feature type="transmembrane region" description="Helical" evidence="1">
    <location>
        <begin position="186"/>
        <end position="213"/>
    </location>
</feature>
<accession>H5SJR2</accession>
<feature type="transmembrane region" description="Helical" evidence="1">
    <location>
        <begin position="133"/>
        <end position="165"/>
    </location>
</feature>
<feature type="transmembrane region" description="Helical" evidence="1">
    <location>
        <begin position="273"/>
        <end position="297"/>
    </location>
</feature>
<feature type="transmembrane region" description="Helical" evidence="1">
    <location>
        <begin position="309"/>
        <end position="338"/>
    </location>
</feature>
<name>H5SJR2_9BACT</name>
<organism evidence="2">
    <name type="scientific">uncultured Planctomycetota bacterium</name>
    <dbReference type="NCBI Taxonomy" id="120965"/>
    <lineage>
        <taxon>Bacteria</taxon>
        <taxon>Pseudomonadati</taxon>
        <taxon>Planctomycetota</taxon>
        <taxon>environmental samples</taxon>
    </lineage>
</organism>
<proteinExistence type="predicted"/>